<evidence type="ECO:0000313" key="7">
    <source>
        <dbReference type="Proteomes" id="UP000321617"/>
    </source>
</evidence>
<accession>A0A562UQC0</accession>
<dbReference type="PROSITE" id="PS51063">
    <property type="entry name" value="HTH_CRP_2"/>
    <property type="match status" value="1"/>
</dbReference>
<dbReference type="RefSeq" id="WP_147143019.1">
    <property type="nucleotide sequence ID" value="NZ_BAABIJ010000005.1"/>
</dbReference>
<evidence type="ECO:0000313" key="6">
    <source>
        <dbReference type="EMBL" id="TWJ07825.1"/>
    </source>
</evidence>
<dbReference type="OrthoDB" id="3678076at2"/>
<dbReference type="SUPFAM" id="SSF51206">
    <property type="entry name" value="cAMP-binding domain-like"/>
    <property type="match status" value="1"/>
</dbReference>
<name>A0A562UQC0_9ACTN</name>
<evidence type="ECO:0000256" key="3">
    <source>
        <dbReference type="ARBA" id="ARBA00023163"/>
    </source>
</evidence>
<keyword evidence="1" id="KW-0805">Transcription regulation</keyword>
<keyword evidence="3" id="KW-0804">Transcription</keyword>
<dbReference type="InterPro" id="IPR036388">
    <property type="entry name" value="WH-like_DNA-bd_sf"/>
</dbReference>
<evidence type="ECO:0000256" key="2">
    <source>
        <dbReference type="ARBA" id="ARBA00023125"/>
    </source>
</evidence>
<dbReference type="SMART" id="SM00419">
    <property type="entry name" value="HTH_CRP"/>
    <property type="match status" value="1"/>
</dbReference>
<dbReference type="Pfam" id="PF13545">
    <property type="entry name" value="HTH_Crp_2"/>
    <property type="match status" value="1"/>
</dbReference>
<dbReference type="InterPro" id="IPR014710">
    <property type="entry name" value="RmlC-like_jellyroll"/>
</dbReference>
<feature type="domain" description="Cyclic nucleotide-binding" evidence="4">
    <location>
        <begin position="11"/>
        <end position="114"/>
    </location>
</feature>
<dbReference type="InterPro" id="IPR036390">
    <property type="entry name" value="WH_DNA-bd_sf"/>
</dbReference>
<evidence type="ECO:0000256" key="1">
    <source>
        <dbReference type="ARBA" id="ARBA00023015"/>
    </source>
</evidence>
<gene>
    <name evidence="6" type="ORF">LX16_4605</name>
</gene>
<dbReference type="CDD" id="cd00038">
    <property type="entry name" value="CAP_ED"/>
    <property type="match status" value="1"/>
</dbReference>
<feature type="domain" description="HTH crp-type" evidence="5">
    <location>
        <begin position="145"/>
        <end position="213"/>
    </location>
</feature>
<dbReference type="AlphaFoldDB" id="A0A562UQC0"/>
<sequence length="219" mass="23504">MDTAGLAGIPLTAGLSDERLRWLARVCPERRFAAGTAPVRQGESASTVLLVTRGRLTAVHETASGERLRCPDAVAPCAVDKAAVLHAADHPYTWTAVEDVTARVMSRQVLAELLATEPSVRDHALRFLSAEVLRARWGRIDDHGADGLRRVSRWLSAAHRGTGGCDIALPGGQQGLAEELGLSRVTVNRALAVLSGRGTVRVRRGRVEVRDPRGLTVTD</sequence>
<evidence type="ECO:0000259" key="4">
    <source>
        <dbReference type="PROSITE" id="PS50042"/>
    </source>
</evidence>
<reference evidence="6 7" key="1">
    <citation type="journal article" date="2013" name="Stand. Genomic Sci.">
        <title>Genomic Encyclopedia of Type Strains, Phase I: The one thousand microbial genomes (KMG-I) project.</title>
        <authorList>
            <person name="Kyrpides N.C."/>
            <person name="Woyke T."/>
            <person name="Eisen J.A."/>
            <person name="Garrity G."/>
            <person name="Lilburn T.G."/>
            <person name="Beck B.J."/>
            <person name="Whitman W.B."/>
            <person name="Hugenholtz P."/>
            <person name="Klenk H.P."/>
        </authorList>
    </citation>
    <scope>NUCLEOTIDE SEQUENCE [LARGE SCALE GENOMIC DNA]</scope>
    <source>
        <strain evidence="6 7">DSM 45044</strain>
    </source>
</reference>
<evidence type="ECO:0000259" key="5">
    <source>
        <dbReference type="PROSITE" id="PS51063"/>
    </source>
</evidence>
<dbReference type="InterPro" id="IPR018490">
    <property type="entry name" value="cNMP-bd_dom_sf"/>
</dbReference>
<keyword evidence="7" id="KW-1185">Reference proteome</keyword>
<dbReference type="EMBL" id="VLLL01000009">
    <property type="protein sequence ID" value="TWJ07825.1"/>
    <property type="molecule type" value="Genomic_DNA"/>
</dbReference>
<dbReference type="Gene3D" id="1.10.10.10">
    <property type="entry name" value="Winged helix-like DNA-binding domain superfamily/Winged helix DNA-binding domain"/>
    <property type="match status" value="1"/>
</dbReference>
<keyword evidence="2" id="KW-0238">DNA-binding</keyword>
<dbReference type="Pfam" id="PF00027">
    <property type="entry name" value="cNMP_binding"/>
    <property type="match status" value="1"/>
</dbReference>
<dbReference type="InterPro" id="IPR000595">
    <property type="entry name" value="cNMP-bd_dom"/>
</dbReference>
<protein>
    <submittedName>
        <fullName evidence="6">CRP-like cAMP-binding protein</fullName>
    </submittedName>
</protein>
<dbReference type="GO" id="GO:0003677">
    <property type="term" value="F:DNA binding"/>
    <property type="evidence" value="ECO:0007669"/>
    <property type="project" value="UniProtKB-KW"/>
</dbReference>
<organism evidence="6 7">
    <name type="scientific">Stackebrandtia albiflava</name>
    <dbReference type="NCBI Taxonomy" id="406432"/>
    <lineage>
        <taxon>Bacteria</taxon>
        <taxon>Bacillati</taxon>
        <taxon>Actinomycetota</taxon>
        <taxon>Actinomycetes</taxon>
        <taxon>Glycomycetales</taxon>
        <taxon>Glycomycetaceae</taxon>
        <taxon>Stackebrandtia</taxon>
    </lineage>
</organism>
<proteinExistence type="predicted"/>
<comment type="caution">
    <text evidence="6">The sequence shown here is derived from an EMBL/GenBank/DDBJ whole genome shotgun (WGS) entry which is preliminary data.</text>
</comment>
<dbReference type="GO" id="GO:0006355">
    <property type="term" value="P:regulation of DNA-templated transcription"/>
    <property type="evidence" value="ECO:0007669"/>
    <property type="project" value="InterPro"/>
</dbReference>
<dbReference type="Proteomes" id="UP000321617">
    <property type="component" value="Unassembled WGS sequence"/>
</dbReference>
<dbReference type="InterPro" id="IPR012318">
    <property type="entry name" value="HTH_CRP"/>
</dbReference>
<dbReference type="PROSITE" id="PS50042">
    <property type="entry name" value="CNMP_BINDING_3"/>
    <property type="match status" value="1"/>
</dbReference>
<dbReference type="SUPFAM" id="SSF46785">
    <property type="entry name" value="Winged helix' DNA-binding domain"/>
    <property type="match status" value="1"/>
</dbReference>
<dbReference type="Gene3D" id="2.60.120.10">
    <property type="entry name" value="Jelly Rolls"/>
    <property type="match status" value="1"/>
</dbReference>